<feature type="domain" description="NlpC/P60" evidence="8">
    <location>
        <begin position="181"/>
        <end position="293"/>
    </location>
</feature>
<organism evidence="9 10">
    <name type="scientific">Arthrobacter crusticola</name>
    <dbReference type="NCBI Taxonomy" id="2547960"/>
    <lineage>
        <taxon>Bacteria</taxon>
        <taxon>Bacillati</taxon>
        <taxon>Actinomycetota</taxon>
        <taxon>Actinomycetes</taxon>
        <taxon>Micrococcales</taxon>
        <taxon>Micrococcaceae</taxon>
        <taxon>Arthrobacter</taxon>
    </lineage>
</organism>
<evidence type="ECO:0000256" key="2">
    <source>
        <dbReference type="ARBA" id="ARBA00022670"/>
    </source>
</evidence>
<keyword evidence="10" id="KW-1185">Reference proteome</keyword>
<dbReference type="PROSITE" id="PS51935">
    <property type="entry name" value="NLPC_P60"/>
    <property type="match status" value="1"/>
</dbReference>
<feature type="domain" description="LysM" evidence="7">
    <location>
        <begin position="86"/>
        <end position="130"/>
    </location>
</feature>
<dbReference type="InterPro" id="IPR051202">
    <property type="entry name" value="Peptidase_C40"/>
</dbReference>
<evidence type="ECO:0000256" key="3">
    <source>
        <dbReference type="ARBA" id="ARBA00022729"/>
    </source>
</evidence>
<dbReference type="Gene3D" id="3.10.350.10">
    <property type="entry name" value="LysM domain"/>
    <property type="match status" value="1"/>
</dbReference>
<evidence type="ECO:0000313" key="10">
    <source>
        <dbReference type="Proteomes" id="UP000295411"/>
    </source>
</evidence>
<evidence type="ECO:0000259" key="8">
    <source>
        <dbReference type="PROSITE" id="PS51935"/>
    </source>
</evidence>
<name>A0A4R5U278_9MICC</name>
<dbReference type="SUPFAM" id="SSF54001">
    <property type="entry name" value="Cysteine proteinases"/>
    <property type="match status" value="1"/>
</dbReference>
<dbReference type="InterPro" id="IPR036779">
    <property type="entry name" value="LysM_dom_sf"/>
</dbReference>
<keyword evidence="4" id="KW-0677">Repeat</keyword>
<sequence>MSKNRSIARHRATPVRTSPLKTATRAVAATAGVAGRPAAVVVAASGILLGATLPANAAGEVEVSTSASQVSAPAVQAAPAPAASATSHTVVAGDTLGTIAGKYGVSLDAIFAANGMGWDSVIYPGQTIVLSGNAVAAAPQPAAAVQAFAPAPQAAPAQTAATTSNPMGISSQSNEMRVIGAASTSGIVGTALQGVGSGYVYGGSGFGMWDCSSFVQWVYAQHGIDLPRTTWSQFAALTPTGNPQPGDLVSQNGGSHVGIYLGNGKMVSALNPSQGTLVHDVSAMSVDGYYTAG</sequence>
<keyword evidence="3" id="KW-0732">Signal</keyword>
<dbReference type="SUPFAM" id="SSF54106">
    <property type="entry name" value="LysM domain"/>
    <property type="match status" value="1"/>
</dbReference>
<dbReference type="AlphaFoldDB" id="A0A4R5U278"/>
<dbReference type="Gene3D" id="3.90.1720.10">
    <property type="entry name" value="endopeptidase domain like (from Nostoc punctiforme)"/>
    <property type="match status" value="1"/>
</dbReference>
<dbReference type="RefSeq" id="WP_133402176.1">
    <property type="nucleotide sequence ID" value="NZ_SMTK01000001.1"/>
</dbReference>
<protein>
    <submittedName>
        <fullName evidence="9">LysM peptidoglycan-binding domain-containing protein</fullName>
    </submittedName>
</protein>
<dbReference type="GO" id="GO:0008234">
    <property type="term" value="F:cysteine-type peptidase activity"/>
    <property type="evidence" value="ECO:0007669"/>
    <property type="project" value="UniProtKB-KW"/>
</dbReference>
<accession>A0A4R5U278</accession>
<keyword evidence="6" id="KW-0788">Thiol protease</keyword>
<keyword evidence="5" id="KW-0378">Hydrolase</keyword>
<gene>
    <name evidence="9" type="ORF">E2F48_01050</name>
</gene>
<dbReference type="InterPro" id="IPR038765">
    <property type="entry name" value="Papain-like_cys_pep_sf"/>
</dbReference>
<dbReference type="SMART" id="SM00257">
    <property type="entry name" value="LysM"/>
    <property type="match status" value="1"/>
</dbReference>
<dbReference type="PANTHER" id="PTHR47053:SF1">
    <property type="entry name" value="MUREIN DD-ENDOPEPTIDASE MEPH-RELATED"/>
    <property type="match status" value="1"/>
</dbReference>
<dbReference type="PROSITE" id="PS51782">
    <property type="entry name" value="LYSM"/>
    <property type="match status" value="1"/>
</dbReference>
<comment type="similarity">
    <text evidence="1">Belongs to the peptidase C40 family.</text>
</comment>
<reference evidence="9 10" key="1">
    <citation type="submission" date="2019-03" db="EMBL/GenBank/DDBJ databases">
        <title>Arthrobacter sp. nov., an bacterium isolated from biocrust in Mu Us Desert.</title>
        <authorList>
            <person name="Lixiong L."/>
        </authorList>
    </citation>
    <scope>NUCLEOTIDE SEQUENCE [LARGE SCALE GENOMIC DNA]</scope>
    <source>
        <strain evidence="9 10">SLN-3</strain>
    </source>
</reference>
<dbReference type="InterPro" id="IPR018392">
    <property type="entry name" value="LysM"/>
</dbReference>
<evidence type="ECO:0000256" key="6">
    <source>
        <dbReference type="ARBA" id="ARBA00022807"/>
    </source>
</evidence>
<dbReference type="PANTHER" id="PTHR47053">
    <property type="entry name" value="MUREIN DD-ENDOPEPTIDASE MEPH-RELATED"/>
    <property type="match status" value="1"/>
</dbReference>
<dbReference type="GO" id="GO:0006508">
    <property type="term" value="P:proteolysis"/>
    <property type="evidence" value="ECO:0007669"/>
    <property type="project" value="UniProtKB-KW"/>
</dbReference>
<dbReference type="InterPro" id="IPR000064">
    <property type="entry name" value="NLP_P60_dom"/>
</dbReference>
<dbReference type="Pfam" id="PF01476">
    <property type="entry name" value="LysM"/>
    <property type="match status" value="1"/>
</dbReference>
<dbReference type="OrthoDB" id="9815778at2"/>
<dbReference type="EMBL" id="SMTK01000001">
    <property type="protein sequence ID" value="TDK27750.1"/>
    <property type="molecule type" value="Genomic_DNA"/>
</dbReference>
<evidence type="ECO:0000256" key="4">
    <source>
        <dbReference type="ARBA" id="ARBA00022737"/>
    </source>
</evidence>
<dbReference type="Pfam" id="PF00877">
    <property type="entry name" value="NLPC_P60"/>
    <property type="match status" value="1"/>
</dbReference>
<proteinExistence type="inferred from homology"/>
<evidence type="ECO:0000256" key="5">
    <source>
        <dbReference type="ARBA" id="ARBA00022801"/>
    </source>
</evidence>
<dbReference type="Proteomes" id="UP000295411">
    <property type="component" value="Unassembled WGS sequence"/>
</dbReference>
<dbReference type="CDD" id="cd00118">
    <property type="entry name" value="LysM"/>
    <property type="match status" value="1"/>
</dbReference>
<evidence type="ECO:0000313" key="9">
    <source>
        <dbReference type="EMBL" id="TDK27750.1"/>
    </source>
</evidence>
<keyword evidence="2" id="KW-0645">Protease</keyword>
<evidence type="ECO:0000256" key="1">
    <source>
        <dbReference type="ARBA" id="ARBA00007074"/>
    </source>
</evidence>
<evidence type="ECO:0000259" key="7">
    <source>
        <dbReference type="PROSITE" id="PS51782"/>
    </source>
</evidence>
<comment type="caution">
    <text evidence="9">The sequence shown here is derived from an EMBL/GenBank/DDBJ whole genome shotgun (WGS) entry which is preliminary data.</text>
</comment>